<gene>
    <name evidence="2" type="ORF">K7432_013902</name>
</gene>
<dbReference type="Proteomes" id="UP001479436">
    <property type="component" value="Unassembled WGS sequence"/>
</dbReference>
<dbReference type="Gene3D" id="3.60.15.10">
    <property type="entry name" value="Ribonuclease Z/Hydroxyacylglutathione hydrolase-like"/>
    <property type="match status" value="1"/>
</dbReference>
<dbReference type="PANTHER" id="PTHR36839:SF1">
    <property type="entry name" value="METALLO-BETA-LACTAMASE FAMILY PROTEIN (AFU_ORTHOLOGUE AFUA_5G12770)"/>
    <property type="match status" value="1"/>
</dbReference>
<reference evidence="2 3" key="1">
    <citation type="submission" date="2023-04" db="EMBL/GenBank/DDBJ databases">
        <title>Genome of Basidiobolus ranarum AG-B5.</title>
        <authorList>
            <person name="Stajich J.E."/>
            <person name="Carter-House D."/>
            <person name="Gryganskyi A."/>
        </authorList>
    </citation>
    <scope>NUCLEOTIDE SEQUENCE [LARGE SCALE GENOMIC DNA]</scope>
    <source>
        <strain evidence="2 3">AG-B5</strain>
    </source>
</reference>
<evidence type="ECO:0000313" key="2">
    <source>
        <dbReference type="EMBL" id="KAK9693501.1"/>
    </source>
</evidence>
<dbReference type="InterPro" id="IPR036866">
    <property type="entry name" value="RibonucZ/Hydroxyglut_hydro"/>
</dbReference>
<comment type="caution">
    <text evidence="2">The sequence shown here is derived from an EMBL/GenBank/DDBJ whole genome shotgun (WGS) entry which is preliminary data.</text>
</comment>
<name>A0ABR2VQ67_9FUNG</name>
<dbReference type="EMBL" id="JASJQH010008326">
    <property type="protein sequence ID" value="KAK9693501.1"/>
    <property type="molecule type" value="Genomic_DNA"/>
</dbReference>
<evidence type="ECO:0000259" key="1">
    <source>
        <dbReference type="SMART" id="SM00849"/>
    </source>
</evidence>
<feature type="domain" description="Metallo-beta-lactamase" evidence="1">
    <location>
        <begin position="81"/>
        <end position="246"/>
    </location>
</feature>
<keyword evidence="3" id="KW-1185">Reference proteome</keyword>
<dbReference type="PANTHER" id="PTHR36839">
    <property type="entry name" value="METALLO-BETA-LACTAMASE FAMILY PROTEIN (AFU_ORTHOLOGUE AFUA_5G12770)"/>
    <property type="match status" value="1"/>
</dbReference>
<protein>
    <recommendedName>
        <fullName evidence="1">Metallo-beta-lactamase domain-containing protein</fullName>
    </recommendedName>
</protein>
<accession>A0ABR2VQ67</accession>
<organism evidence="2 3">
    <name type="scientific">Basidiobolus ranarum</name>
    <dbReference type="NCBI Taxonomy" id="34480"/>
    <lineage>
        <taxon>Eukaryota</taxon>
        <taxon>Fungi</taxon>
        <taxon>Fungi incertae sedis</taxon>
        <taxon>Zoopagomycota</taxon>
        <taxon>Entomophthoromycotina</taxon>
        <taxon>Basidiobolomycetes</taxon>
        <taxon>Basidiobolales</taxon>
        <taxon>Basidiobolaceae</taxon>
        <taxon>Basidiobolus</taxon>
    </lineage>
</organism>
<dbReference type="SUPFAM" id="SSF56281">
    <property type="entry name" value="Metallo-hydrolase/oxidoreductase"/>
    <property type="match status" value="1"/>
</dbReference>
<dbReference type="SMART" id="SM00849">
    <property type="entry name" value="Lactamase_B"/>
    <property type="match status" value="1"/>
</dbReference>
<evidence type="ECO:0000313" key="3">
    <source>
        <dbReference type="Proteomes" id="UP001479436"/>
    </source>
</evidence>
<dbReference type="InterPro" id="IPR001279">
    <property type="entry name" value="Metallo-B-lactamas"/>
</dbReference>
<proteinExistence type="predicted"/>
<sequence>MSAISSNNGFPLMCVICGTQFPSPTQKECPICLDERQYVPVSGQEWTTLKELQESHHNEIVPFANDERIYSIFSTPKFAIGQRGILIRTPKGNILWDCISLIDDATVKKIQELGGLTAIAISHPHYYSSMVEWSKAFNDIPIYIHKADEEWIMNPDKRLNIWDGDSLDLLDGNAKVVRCGGHFDGSCVMNWENKLFVGDTIKVLPDRNFVSFMWSYPNLVPLAPKAIDQIWQAVKPLKVDELYGAWVGDDIFQKAREIVLKSAQRYVKAEDYHHEAILLEKP</sequence>